<dbReference type="Gene3D" id="2.60.120.200">
    <property type="match status" value="3"/>
</dbReference>
<dbReference type="Proteomes" id="UP000477311">
    <property type="component" value="Unassembled WGS sequence"/>
</dbReference>
<organism evidence="2 3">
    <name type="scientific">Limisphaera ngatamarikiensis</name>
    <dbReference type="NCBI Taxonomy" id="1324935"/>
    <lineage>
        <taxon>Bacteria</taxon>
        <taxon>Pseudomonadati</taxon>
        <taxon>Verrucomicrobiota</taxon>
        <taxon>Verrucomicrobiia</taxon>
        <taxon>Limisphaerales</taxon>
        <taxon>Limisphaeraceae</taxon>
        <taxon>Limisphaera</taxon>
    </lineage>
</organism>
<proteinExistence type="predicted"/>
<dbReference type="AlphaFoldDB" id="A0A6M1RN64"/>
<comment type="caution">
    <text evidence="2">The sequence shown here is derived from an EMBL/GenBank/DDBJ whole genome shotgun (WGS) entry which is preliminary data.</text>
</comment>
<gene>
    <name evidence="2" type="ORF">G4L39_06260</name>
</gene>
<dbReference type="EMBL" id="JAAKYA010000042">
    <property type="protein sequence ID" value="NGO38999.1"/>
    <property type="molecule type" value="Genomic_DNA"/>
</dbReference>
<dbReference type="InterPro" id="IPR013320">
    <property type="entry name" value="ConA-like_dom_sf"/>
</dbReference>
<keyword evidence="3" id="KW-1185">Reference proteome</keyword>
<dbReference type="Gene3D" id="2.60.40.1080">
    <property type="match status" value="2"/>
</dbReference>
<protein>
    <recommendedName>
        <fullName evidence="1">BIG2 domain-containing protein</fullName>
    </recommendedName>
</protein>
<dbReference type="SUPFAM" id="SSF49373">
    <property type="entry name" value="Invasin/intimin cell-adhesion fragments"/>
    <property type="match status" value="2"/>
</dbReference>
<accession>A0A6M1RN64</accession>
<dbReference type="SUPFAM" id="SSF49899">
    <property type="entry name" value="Concanavalin A-like lectins/glucanases"/>
    <property type="match status" value="3"/>
</dbReference>
<evidence type="ECO:0000313" key="2">
    <source>
        <dbReference type="EMBL" id="NGO38999.1"/>
    </source>
</evidence>
<reference evidence="2 3" key="1">
    <citation type="submission" date="2020-02" db="EMBL/GenBank/DDBJ databases">
        <title>Draft genome sequence of Limisphaera ngatamarikiensis NGM72.4T, a thermophilic Verrucomicrobia grouped in subdivision 3.</title>
        <authorList>
            <person name="Carere C.R."/>
            <person name="Steen J."/>
            <person name="Hugenholtz P."/>
            <person name="Stott M.B."/>
        </authorList>
    </citation>
    <scope>NUCLEOTIDE SEQUENCE [LARGE SCALE GENOMIC DNA]</scope>
    <source>
        <strain evidence="2 3">NGM72.4</strain>
    </source>
</reference>
<evidence type="ECO:0000259" key="1">
    <source>
        <dbReference type="Pfam" id="PF02368"/>
    </source>
</evidence>
<dbReference type="InterPro" id="IPR008964">
    <property type="entry name" value="Invasin/intimin_cell_adhesion"/>
</dbReference>
<name>A0A6M1RN64_9BACT</name>
<dbReference type="Pfam" id="PF02368">
    <property type="entry name" value="Big_2"/>
    <property type="match status" value="1"/>
</dbReference>
<feature type="domain" description="BIG2" evidence="1">
    <location>
        <begin position="299"/>
        <end position="327"/>
    </location>
</feature>
<sequence>MRKTCSILLAGTLVLGSYGVLQGATLKNRWSFNEPGGQTTAVDSVGGKTATLMNGAYFDGSGSVWLNTPNLPSSDPSGDYVALPPNIITGYTAITIEVWYTPFVTAFWSRVWDFGNSLNNSGGSTSYFFMRTGDANGGVLGDITIMVPARNTQQVPGPVVTAGSETHLVWTSDGNTGVARIYVNGQLGGETLGFTNTPAMIGETTNNWLGRSQWGADPYPNLSYNEFRIWDGALNPLEVAASYVSGPDTVNTDPGTLNSIEVQLPSALTKGSGANARVLARMSRIPFAVDVTGMPGLSYRSSNTDVVTVDAAGRIRAVALGTATITVEFTYGGQTRSAQQDVTVLNLEPILIHRYSFNDDGSSVAVDSVGGAHGTIQIAAEQRDGQAILYGTALSYVELPANLITPQTITRNAITFEAWATFGPNANWARLFDFGNTVGSDGGNYVFFCPRSGGNDSRFIISNTQPGWSGNGEQGVYIPTIMDNWTNVHIVAILDFGRDLAAVYTNGRLAGLNTSMTRELSAIINNYSYLGRSLYGADPYLNGMIDEFRIWDGALSAQQIVASYRAGPNSTNNAPGQFISLDIEVPARITAEWQARARVIGNWQNAPNVDLLADPDLTLTSDNPDILTVGSGGLLTAVAPGTATLRARYQGLEATKQVQVVAPSATLVHRWTFNETEGNRVEDVVGGAHGYITYATNTLGVTNAYWTGAGELVINTNAALGATDAYIDLPDGIISKLTNNATFETWVTIYNGDYWSRVFDFGSLPGGPTWTAEPNIFFARGAQFNWVSGSIGGAALPTGTKVHLVVLFNESEKQAKYYVNGVLAAMSQPGAVNLSLSQINDTNNWLGRSLYSEPMPTPWRDPYLQAAYDEFRIYSGLLSEAQILANYAVGPNPPAQAPTLAARIQGNQLILSWPSSATGFTLHSTTSLGAGATWSPVSGTPTLVGDHYELAVPLADAPQRYFRLQR</sequence>
<dbReference type="Pfam" id="PF13385">
    <property type="entry name" value="Laminin_G_3"/>
    <property type="match status" value="3"/>
</dbReference>
<evidence type="ECO:0000313" key="3">
    <source>
        <dbReference type="Proteomes" id="UP000477311"/>
    </source>
</evidence>
<dbReference type="InterPro" id="IPR003343">
    <property type="entry name" value="Big_2"/>
</dbReference>